<comment type="pathway">
    <text evidence="1">Purine metabolism; IMP biosynthesis via de novo pathway; N(2)-formyl-N(1)-(5-phospho-D-ribosyl)glycinamide from N(1)-(5-phospho-D-ribosyl)glycinamide (10-formyl THF route): step 1/1.</text>
</comment>
<dbReference type="GO" id="GO:0004644">
    <property type="term" value="F:phosphoribosylglycinamide formyltransferase activity"/>
    <property type="evidence" value="ECO:0007669"/>
    <property type="project" value="UniProtKB-EC"/>
</dbReference>
<evidence type="ECO:0000256" key="7">
    <source>
        <dbReference type="ARBA" id="ARBA00041682"/>
    </source>
</evidence>
<evidence type="ECO:0000259" key="9">
    <source>
        <dbReference type="Pfam" id="PF00551"/>
    </source>
</evidence>
<dbReference type="EMBL" id="LAZR01000365">
    <property type="protein sequence ID" value="KKN72316.1"/>
    <property type="molecule type" value="Genomic_DNA"/>
</dbReference>
<dbReference type="PANTHER" id="PTHR43369">
    <property type="entry name" value="PHOSPHORIBOSYLGLYCINAMIDE FORMYLTRANSFERASE"/>
    <property type="match status" value="1"/>
</dbReference>
<keyword evidence="3" id="KW-0808">Transferase</keyword>
<dbReference type="CDD" id="cd08645">
    <property type="entry name" value="FMT_core_GART"/>
    <property type="match status" value="1"/>
</dbReference>
<dbReference type="PANTHER" id="PTHR43369:SF2">
    <property type="entry name" value="PHOSPHORIBOSYLGLYCINAMIDE FORMYLTRANSFERASE"/>
    <property type="match status" value="1"/>
</dbReference>
<keyword evidence="4" id="KW-0658">Purine biosynthesis</keyword>
<comment type="similarity">
    <text evidence="5">Belongs to the GART family.</text>
</comment>
<accession>A0A0F9VFI1</accession>
<protein>
    <recommendedName>
        <fullName evidence="2">phosphoribosylglycinamide formyltransferase 1</fullName>
        <ecNumber evidence="2">2.1.2.2</ecNumber>
    </recommendedName>
    <alternativeName>
        <fullName evidence="7">5'-phosphoribosylglycinamide transformylase</fullName>
    </alternativeName>
    <alternativeName>
        <fullName evidence="6">GAR transformylase</fullName>
    </alternativeName>
</protein>
<gene>
    <name evidence="10" type="ORF">LCGC14_0412670</name>
</gene>
<evidence type="ECO:0000256" key="2">
    <source>
        <dbReference type="ARBA" id="ARBA00012254"/>
    </source>
</evidence>
<dbReference type="Gene3D" id="3.40.50.170">
    <property type="entry name" value="Formyl transferase, N-terminal domain"/>
    <property type="match status" value="1"/>
</dbReference>
<dbReference type="InterPro" id="IPR002376">
    <property type="entry name" value="Formyl_transf_N"/>
</dbReference>
<evidence type="ECO:0000313" key="10">
    <source>
        <dbReference type="EMBL" id="KKN72316.1"/>
    </source>
</evidence>
<dbReference type="GO" id="GO:0009507">
    <property type="term" value="C:chloroplast"/>
    <property type="evidence" value="ECO:0007669"/>
    <property type="project" value="TreeGrafter"/>
</dbReference>
<evidence type="ECO:0000256" key="4">
    <source>
        <dbReference type="ARBA" id="ARBA00022755"/>
    </source>
</evidence>
<dbReference type="EC" id="2.1.2.2" evidence="2"/>
<dbReference type="AlphaFoldDB" id="A0A0F9VFI1"/>
<dbReference type="PROSITE" id="PS00373">
    <property type="entry name" value="GART"/>
    <property type="match status" value="1"/>
</dbReference>
<dbReference type="NCBIfam" id="TIGR00639">
    <property type="entry name" value="PurN"/>
    <property type="match status" value="1"/>
</dbReference>
<comment type="catalytic activity">
    <reaction evidence="8">
        <text>N(1)-(5-phospho-beta-D-ribosyl)glycinamide + (6R)-10-formyltetrahydrofolate = N(2)-formyl-N(1)-(5-phospho-beta-D-ribosyl)glycinamide + (6S)-5,6,7,8-tetrahydrofolate + H(+)</text>
        <dbReference type="Rhea" id="RHEA:15053"/>
        <dbReference type="ChEBI" id="CHEBI:15378"/>
        <dbReference type="ChEBI" id="CHEBI:57453"/>
        <dbReference type="ChEBI" id="CHEBI:143788"/>
        <dbReference type="ChEBI" id="CHEBI:147286"/>
        <dbReference type="ChEBI" id="CHEBI:195366"/>
        <dbReference type="EC" id="2.1.2.2"/>
    </reaction>
</comment>
<organism evidence="10">
    <name type="scientific">marine sediment metagenome</name>
    <dbReference type="NCBI Taxonomy" id="412755"/>
    <lineage>
        <taxon>unclassified sequences</taxon>
        <taxon>metagenomes</taxon>
        <taxon>ecological metagenomes</taxon>
    </lineage>
</organism>
<evidence type="ECO:0000256" key="1">
    <source>
        <dbReference type="ARBA" id="ARBA00005054"/>
    </source>
</evidence>
<comment type="caution">
    <text evidence="10">The sequence shown here is derived from an EMBL/GenBank/DDBJ whole genome shotgun (WGS) entry which is preliminary data.</text>
</comment>
<sequence length="191" mass="20914">MNLAIFLSGAGSNFLAIHEAIKVGRLDARIALVVGNNVGVQGLRVAHELGLYTLAFDRIQNDRGRLQAEIQKRDVDLIVLAGFLRKLRPDIIRAYPRRIVNIHPSLLPKYGGKGMYGLNVHRAVIAAGETETGVTVHYVDEQYDHGEIIDQCAVPVLGDDTPETLAARVLAVEHVFYSAVLQRIGKELADG</sequence>
<dbReference type="SUPFAM" id="SSF53328">
    <property type="entry name" value="Formyltransferase"/>
    <property type="match status" value="1"/>
</dbReference>
<dbReference type="HAMAP" id="MF_01930">
    <property type="entry name" value="PurN"/>
    <property type="match status" value="1"/>
</dbReference>
<dbReference type="GO" id="GO:0006189">
    <property type="term" value="P:'de novo' IMP biosynthetic process"/>
    <property type="evidence" value="ECO:0007669"/>
    <property type="project" value="UniProtKB-UniPathway"/>
</dbReference>
<reference evidence="10" key="1">
    <citation type="journal article" date="2015" name="Nature">
        <title>Complex archaea that bridge the gap between prokaryotes and eukaryotes.</title>
        <authorList>
            <person name="Spang A."/>
            <person name="Saw J.H."/>
            <person name="Jorgensen S.L."/>
            <person name="Zaremba-Niedzwiedzka K."/>
            <person name="Martijn J."/>
            <person name="Lind A.E."/>
            <person name="van Eijk R."/>
            <person name="Schleper C."/>
            <person name="Guy L."/>
            <person name="Ettema T.J."/>
        </authorList>
    </citation>
    <scope>NUCLEOTIDE SEQUENCE</scope>
</reference>
<dbReference type="UniPathway" id="UPA00074">
    <property type="reaction ID" value="UER00126"/>
</dbReference>
<name>A0A0F9VFI1_9ZZZZ</name>
<dbReference type="Pfam" id="PF00551">
    <property type="entry name" value="Formyl_trans_N"/>
    <property type="match status" value="1"/>
</dbReference>
<evidence type="ECO:0000256" key="8">
    <source>
        <dbReference type="ARBA" id="ARBA00047664"/>
    </source>
</evidence>
<dbReference type="InterPro" id="IPR004607">
    <property type="entry name" value="GART"/>
</dbReference>
<dbReference type="InterPro" id="IPR036477">
    <property type="entry name" value="Formyl_transf_N_sf"/>
</dbReference>
<dbReference type="InterPro" id="IPR001555">
    <property type="entry name" value="GART_AS"/>
</dbReference>
<feature type="domain" description="Formyl transferase N-terminal" evidence="9">
    <location>
        <begin position="1"/>
        <end position="181"/>
    </location>
</feature>
<evidence type="ECO:0000256" key="6">
    <source>
        <dbReference type="ARBA" id="ARBA00041324"/>
    </source>
</evidence>
<evidence type="ECO:0000256" key="5">
    <source>
        <dbReference type="ARBA" id="ARBA00038440"/>
    </source>
</evidence>
<evidence type="ECO:0000256" key="3">
    <source>
        <dbReference type="ARBA" id="ARBA00022679"/>
    </source>
</evidence>
<proteinExistence type="inferred from homology"/>